<evidence type="ECO:0000313" key="3">
    <source>
        <dbReference type="Proteomes" id="UP000242951"/>
    </source>
</evidence>
<proteinExistence type="predicted"/>
<gene>
    <name evidence="2" type="ORF">BPMI_04928</name>
</gene>
<organism evidence="2 3">
    <name type="scientific">Candidatus Burkholderia pumila</name>
    <dbReference type="NCBI Taxonomy" id="1090375"/>
    <lineage>
        <taxon>Bacteria</taxon>
        <taxon>Pseudomonadati</taxon>
        <taxon>Pseudomonadota</taxon>
        <taxon>Betaproteobacteria</taxon>
        <taxon>Burkholderiales</taxon>
        <taxon>Burkholderiaceae</taxon>
        <taxon>Burkholderia</taxon>
    </lineage>
</organism>
<keyword evidence="2" id="KW-0560">Oxidoreductase</keyword>
<sequence length="193" mass="20251">MDKLTVYTTGPSCGKCSMTKLMLKGKGIPFVEVDITQNPAAREYVTEELGYTMAPVVESSTVAGIPSPDLIKQGRSTKERIDAIVARPRSGGGEIVGLLTTGSAFYAPATSGIAMAEAYLYDQKRVLPCAAYLSGEYGVDDLYVGVPVVIGAGGVEKIVEVKLGDEAKANLQVSVDAVKELLVACKGIDETLA</sequence>
<dbReference type="Pfam" id="PF02866">
    <property type="entry name" value="Ldh_1_C"/>
    <property type="match status" value="1"/>
</dbReference>
<feature type="domain" description="Lactate/malate dehydrogenase C-terminal" evidence="1">
    <location>
        <begin position="50"/>
        <end position="180"/>
    </location>
</feature>
<dbReference type="EC" id="1.1.1.37" evidence="2"/>
<evidence type="ECO:0000259" key="1">
    <source>
        <dbReference type="Pfam" id="PF02866"/>
    </source>
</evidence>
<evidence type="ECO:0000313" key="2">
    <source>
        <dbReference type="EMBL" id="KMQ72787.1"/>
    </source>
</evidence>
<dbReference type="EMBL" id="LELG01000472">
    <property type="protein sequence ID" value="KMQ72787.1"/>
    <property type="molecule type" value="Genomic_DNA"/>
</dbReference>
<dbReference type="InterPro" id="IPR022383">
    <property type="entry name" value="Lactate/malate_DH_C"/>
</dbReference>
<dbReference type="SUPFAM" id="SSF52833">
    <property type="entry name" value="Thioredoxin-like"/>
    <property type="match status" value="1"/>
</dbReference>
<keyword evidence="3" id="KW-1185">Reference proteome</keyword>
<dbReference type="SUPFAM" id="SSF56327">
    <property type="entry name" value="LDH C-terminal domain-like"/>
    <property type="match status" value="1"/>
</dbReference>
<dbReference type="GO" id="GO:0030060">
    <property type="term" value="F:L-malate dehydrogenase (NAD+) activity"/>
    <property type="evidence" value="ECO:0007669"/>
    <property type="project" value="UniProtKB-EC"/>
</dbReference>
<comment type="caution">
    <text evidence="2">The sequence shown here is derived from an EMBL/GenBank/DDBJ whole genome shotgun (WGS) entry which is preliminary data.</text>
</comment>
<dbReference type="InterPro" id="IPR036249">
    <property type="entry name" value="Thioredoxin-like_sf"/>
</dbReference>
<accession>A0ABR5HJX9</accession>
<name>A0ABR5HJX9_9BURK</name>
<dbReference type="PANTHER" id="PTHR43128:SF16">
    <property type="entry name" value="L-LACTATE DEHYDROGENASE"/>
    <property type="match status" value="1"/>
</dbReference>
<dbReference type="Proteomes" id="UP000242951">
    <property type="component" value="Unassembled WGS sequence"/>
</dbReference>
<dbReference type="CDD" id="cd02976">
    <property type="entry name" value="NrdH"/>
    <property type="match status" value="1"/>
</dbReference>
<dbReference type="PANTHER" id="PTHR43128">
    <property type="entry name" value="L-2-HYDROXYCARBOXYLATE DEHYDROGENASE (NAD(P)(+))"/>
    <property type="match status" value="1"/>
</dbReference>
<dbReference type="Gene3D" id="3.90.110.10">
    <property type="entry name" value="Lactate dehydrogenase/glycoside hydrolase, family 4, C-terminal"/>
    <property type="match status" value="1"/>
</dbReference>
<dbReference type="InterPro" id="IPR015955">
    <property type="entry name" value="Lactate_DH/Glyco_Ohase_4_C"/>
</dbReference>
<protein>
    <submittedName>
        <fullName evidence="2">Malate dehydrogenase</fullName>
        <ecNumber evidence="2">1.1.1.37</ecNumber>
    </submittedName>
</protein>
<dbReference type="PROSITE" id="PS51354">
    <property type="entry name" value="GLUTAREDOXIN_2"/>
    <property type="match status" value="1"/>
</dbReference>
<reference evidence="2 3" key="1">
    <citation type="submission" date="2015-06" db="EMBL/GenBank/DDBJ databases">
        <title>Comparative genomics of Burkholderia leaf nodule symbionts.</title>
        <authorList>
            <person name="Carlier A."/>
            <person name="Eberl L."/>
            <person name="Pinto-Carbo M."/>
        </authorList>
    </citation>
    <scope>NUCLEOTIDE SEQUENCE [LARGE SCALE GENOMIC DNA]</scope>
    <source>
        <strain evidence="2 3">UZHbot3</strain>
    </source>
</reference>